<dbReference type="GO" id="GO:0006508">
    <property type="term" value="P:proteolysis"/>
    <property type="evidence" value="ECO:0007669"/>
    <property type="project" value="UniProtKB-KW"/>
</dbReference>
<name>A0A8S1PXR1_PARPR</name>
<comment type="similarity">
    <text evidence="1">Belongs to the peptidase C2 family.</text>
</comment>
<feature type="active site" evidence="10 11">
    <location>
        <position position="384"/>
    </location>
</feature>
<dbReference type="CDD" id="cd00044">
    <property type="entry name" value="CysPc"/>
    <property type="match status" value="1"/>
</dbReference>
<dbReference type="FunFam" id="3.90.70.10:FF:000010">
    <property type="entry name" value="Calpain 15"/>
    <property type="match status" value="1"/>
</dbReference>
<accession>A0A8S1PXR1</accession>
<evidence type="ECO:0000313" key="14">
    <source>
        <dbReference type="Proteomes" id="UP000688137"/>
    </source>
</evidence>
<keyword evidence="5" id="KW-0677">Repeat</keyword>
<evidence type="ECO:0000256" key="10">
    <source>
        <dbReference type="PIRSR" id="PIRSR622684-1"/>
    </source>
</evidence>
<sequence length="801" mass="93074">MNANITQKEISPGIILLKHIQPGPEMIYIFKVQLNRLNCMEFIADFTGSENILVDGQNKMKTITIINPFETKQVAQLTMKQDWKLKTKFKFSLKTADKTIQSQYLKEDQMQLTLEIQDQMKQLYHYPFQLKEIPEILRYLKSPFVDPEFLPVDSSIFGDEETELDTLIQWRRPSSFFQLKDANKRPEIFFDKIEPNDIKQGALGNCWFLSALSSLAERPALVKRLFVTMTTNSLGIYRIKICKNGEWVYVTIDDLFPCYPLGAPIFSAAHGNELWVLLLEKAYAKLHGSYFGLREGLSGEAMVDLTGCPTVVYGYNELQQMWQQLLQFDQEGYLINAFTEGNDTQSEGQRKEQSGDNIGLIPGHAYSILQVKEAKGNKLLNIRNPWGNFEWKGAWSDTSPLWTQEIQNLVNFVNDSNDGQFWMCWKDFLNYFKGVNICKVRNWEEVRIKGKFIKVTDINDNNIDVVLSKWYYSFVITKSTKVILGIHQEDERIRGVKLLRPYLDIGLTLFKQTEKGLELLAQTITKQDRQVQLEYDLNPGVYVVVPRTSGLYLYGENTNQINLLNNDGSVHPLLYSTLNDIFRKFDMLLLRELSYIEFKGIYDCLEKQLDPEYFKQMLTKYTSTEKGITFTGFVEFFIDQIKQLGIETIYRWLEKLGYDKNLNSIKSRCFIFTAHSSIEISVTVRDAINTDLNNRVHVFATTFPDQYHQIENIKTEREGIRVIQCYNRYSDTFCIIAINDQTYPIECFIDLTLCKGLILSTKTSKVLKRLDSGQMETMIHFRSNRIQKLKLAIQVKWQPVQ</sequence>
<keyword evidence="7 11" id="KW-0378">Hydrolase</keyword>
<dbReference type="GO" id="GO:0004198">
    <property type="term" value="F:calcium-dependent cysteine-type endopeptidase activity"/>
    <property type="evidence" value="ECO:0007669"/>
    <property type="project" value="InterPro"/>
</dbReference>
<keyword evidence="4" id="KW-0479">Metal-binding</keyword>
<evidence type="ECO:0000256" key="8">
    <source>
        <dbReference type="ARBA" id="ARBA00022807"/>
    </source>
</evidence>
<evidence type="ECO:0000256" key="4">
    <source>
        <dbReference type="ARBA" id="ARBA00022723"/>
    </source>
</evidence>
<organism evidence="13 14">
    <name type="scientific">Paramecium primaurelia</name>
    <dbReference type="NCBI Taxonomy" id="5886"/>
    <lineage>
        <taxon>Eukaryota</taxon>
        <taxon>Sar</taxon>
        <taxon>Alveolata</taxon>
        <taxon>Ciliophora</taxon>
        <taxon>Intramacronucleata</taxon>
        <taxon>Oligohymenophorea</taxon>
        <taxon>Peniculida</taxon>
        <taxon>Parameciidae</taxon>
        <taxon>Paramecium</taxon>
    </lineage>
</organism>
<evidence type="ECO:0000313" key="13">
    <source>
        <dbReference type="EMBL" id="CAD8107995.1"/>
    </source>
</evidence>
<dbReference type="PANTHER" id="PTHR10183">
    <property type="entry name" value="CALPAIN"/>
    <property type="match status" value="1"/>
</dbReference>
<proteinExistence type="inferred from homology"/>
<dbReference type="GO" id="GO:0008270">
    <property type="term" value="F:zinc ion binding"/>
    <property type="evidence" value="ECO:0007669"/>
    <property type="project" value="UniProtKB-KW"/>
</dbReference>
<feature type="active site" evidence="10 11">
    <location>
        <position position="206"/>
    </location>
</feature>
<keyword evidence="3 11" id="KW-0645">Protease</keyword>
<feature type="domain" description="Calpain catalytic" evidence="12">
    <location>
        <begin position="143"/>
        <end position="441"/>
    </location>
</feature>
<reference evidence="13" key="1">
    <citation type="submission" date="2021-01" db="EMBL/GenBank/DDBJ databases">
        <authorList>
            <consortium name="Genoscope - CEA"/>
            <person name="William W."/>
        </authorList>
    </citation>
    <scope>NUCLEOTIDE SEQUENCE</scope>
</reference>
<dbReference type="InterPro" id="IPR001300">
    <property type="entry name" value="Peptidase_C2_calpain_cat"/>
</dbReference>
<comment type="caution">
    <text evidence="13">The sequence shown here is derived from an EMBL/GenBank/DDBJ whole genome shotgun (WGS) entry which is preliminary data.</text>
</comment>
<evidence type="ECO:0000256" key="2">
    <source>
        <dbReference type="ARBA" id="ARBA00022553"/>
    </source>
</evidence>
<evidence type="ECO:0000259" key="12">
    <source>
        <dbReference type="PROSITE" id="PS50203"/>
    </source>
</evidence>
<keyword evidence="9" id="KW-0862">Zinc</keyword>
<keyword evidence="8 11" id="KW-0788">Thiol protease</keyword>
<dbReference type="EMBL" id="CAJJDM010000138">
    <property type="protein sequence ID" value="CAD8107995.1"/>
    <property type="molecule type" value="Genomic_DNA"/>
</dbReference>
<evidence type="ECO:0000256" key="11">
    <source>
        <dbReference type="PROSITE-ProRule" id="PRU00239"/>
    </source>
</evidence>
<keyword evidence="6" id="KW-0863">Zinc-finger</keyword>
<feature type="active site" evidence="10 11">
    <location>
        <position position="364"/>
    </location>
</feature>
<dbReference type="OMA" id="RIKICKN"/>
<dbReference type="Proteomes" id="UP000688137">
    <property type="component" value="Unassembled WGS sequence"/>
</dbReference>
<evidence type="ECO:0000256" key="7">
    <source>
        <dbReference type="ARBA" id="ARBA00022801"/>
    </source>
</evidence>
<dbReference type="PROSITE" id="PS00139">
    <property type="entry name" value="THIOL_PROTEASE_CYS"/>
    <property type="match status" value="1"/>
</dbReference>
<keyword evidence="2" id="KW-0597">Phosphoprotein</keyword>
<evidence type="ECO:0000256" key="9">
    <source>
        <dbReference type="ARBA" id="ARBA00022833"/>
    </source>
</evidence>
<dbReference type="AlphaFoldDB" id="A0A8S1PXR1"/>
<evidence type="ECO:0000256" key="5">
    <source>
        <dbReference type="ARBA" id="ARBA00022737"/>
    </source>
</evidence>
<keyword evidence="14" id="KW-1185">Reference proteome</keyword>
<dbReference type="PANTHER" id="PTHR10183:SF379">
    <property type="entry name" value="CALPAIN-5"/>
    <property type="match status" value="1"/>
</dbReference>
<evidence type="ECO:0000256" key="3">
    <source>
        <dbReference type="ARBA" id="ARBA00022670"/>
    </source>
</evidence>
<dbReference type="PROSITE" id="PS50203">
    <property type="entry name" value="CALPAIN_CAT"/>
    <property type="match status" value="1"/>
</dbReference>
<dbReference type="SMART" id="SM00230">
    <property type="entry name" value="CysPc"/>
    <property type="match status" value="1"/>
</dbReference>
<evidence type="ECO:0000256" key="1">
    <source>
        <dbReference type="ARBA" id="ARBA00007623"/>
    </source>
</evidence>
<gene>
    <name evidence="13" type="ORF">PPRIM_AZ9-3.1.T1350121</name>
</gene>
<dbReference type="InterPro" id="IPR022684">
    <property type="entry name" value="Calpain_cysteine_protease"/>
</dbReference>
<protein>
    <recommendedName>
        <fullName evidence="12">Calpain catalytic domain-containing protein</fullName>
    </recommendedName>
</protein>
<dbReference type="InterPro" id="IPR000169">
    <property type="entry name" value="Pept_cys_AS"/>
</dbReference>
<dbReference type="Pfam" id="PF00648">
    <property type="entry name" value="Peptidase_C2"/>
    <property type="match status" value="1"/>
</dbReference>
<evidence type="ECO:0000256" key="6">
    <source>
        <dbReference type="ARBA" id="ARBA00022771"/>
    </source>
</evidence>